<organism evidence="9 10">
    <name type="scientific">Cytospora mali</name>
    <name type="common">Apple Valsa canker fungus</name>
    <name type="synonym">Valsa mali</name>
    <dbReference type="NCBI Taxonomy" id="578113"/>
    <lineage>
        <taxon>Eukaryota</taxon>
        <taxon>Fungi</taxon>
        <taxon>Dikarya</taxon>
        <taxon>Ascomycota</taxon>
        <taxon>Pezizomycotina</taxon>
        <taxon>Sordariomycetes</taxon>
        <taxon>Sordariomycetidae</taxon>
        <taxon>Diaporthales</taxon>
        <taxon>Cytosporaceae</taxon>
        <taxon>Cytospora</taxon>
    </lineage>
</organism>
<dbReference type="EMBL" id="KN714753">
    <property type="protein sequence ID" value="KUI60553.1"/>
    <property type="molecule type" value="Genomic_DNA"/>
</dbReference>
<feature type="transmembrane region" description="Helical" evidence="7">
    <location>
        <begin position="216"/>
        <end position="236"/>
    </location>
</feature>
<comment type="similarity">
    <text evidence="5">Belongs to the SAT4 family.</text>
</comment>
<accession>A0A194V9K4</accession>
<feature type="transmembrane region" description="Helical" evidence="7">
    <location>
        <begin position="181"/>
        <end position="204"/>
    </location>
</feature>
<dbReference type="PANTHER" id="PTHR33048:SF47">
    <property type="entry name" value="INTEGRAL MEMBRANE PROTEIN-RELATED"/>
    <property type="match status" value="1"/>
</dbReference>
<dbReference type="GO" id="GO:0016020">
    <property type="term" value="C:membrane"/>
    <property type="evidence" value="ECO:0007669"/>
    <property type="project" value="UniProtKB-SubCell"/>
</dbReference>
<feature type="transmembrane region" description="Helical" evidence="7">
    <location>
        <begin position="248"/>
        <end position="278"/>
    </location>
</feature>
<dbReference type="STRING" id="694573.A0A194V9K4"/>
<evidence type="ECO:0000256" key="1">
    <source>
        <dbReference type="ARBA" id="ARBA00004141"/>
    </source>
</evidence>
<feature type="transmembrane region" description="Helical" evidence="7">
    <location>
        <begin position="61"/>
        <end position="78"/>
    </location>
</feature>
<evidence type="ECO:0000256" key="6">
    <source>
        <dbReference type="SAM" id="MobiDB-lite"/>
    </source>
</evidence>
<dbReference type="AlphaFoldDB" id="A0A194V9K4"/>
<feature type="transmembrane region" description="Helical" evidence="7">
    <location>
        <begin position="20"/>
        <end position="40"/>
    </location>
</feature>
<feature type="compositionally biased region" description="Polar residues" evidence="6">
    <location>
        <begin position="337"/>
        <end position="347"/>
    </location>
</feature>
<dbReference type="PANTHER" id="PTHR33048">
    <property type="entry name" value="PTH11-LIKE INTEGRAL MEMBRANE PROTEIN (AFU_ORTHOLOGUE AFUA_5G11245)"/>
    <property type="match status" value="1"/>
</dbReference>
<evidence type="ECO:0000256" key="2">
    <source>
        <dbReference type="ARBA" id="ARBA00022692"/>
    </source>
</evidence>
<dbReference type="InterPro" id="IPR052337">
    <property type="entry name" value="SAT4-like"/>
</dbReference>
<gene>
    <name evidence="9" type="ORF">VP1G_07728</name>
</gene>
<keyword evidence="4 7" id="KW-0472">Membrane</keyword>
<evidence type="ECO:0000259" key="8">
    <source>
        <dbReference type="Pfam" id="PF20684"/>
    </source>
</evidence>
<keyword evidence="2 7" id="KW-0812">Transmembrane</keyword>
<name>A0A194V9K4_CYTMA</name>
<feature type="domain" description="Rhodopsin" evidence="8">
    <location>
        <begin position="42"/>
        <end position="277"/>
    </location>
</feature>
<feature type="compositionally biased region" description="Basic and acidic residues" evidence="6">
    <location>
        <begin position="307"/>
        <end position="319"/>
    </location>
</feature>
<keyword evidence="3 7" id="KW-1133">Transmembrane helix</keyword>
<comment type="subcellular location">
    <subcellularLocation>
        <location evidence="1">Membrane</location>
        <topology evidence="1">Multi-pass membrane protein</topology>
    </subcellularLocation>
</comment>
<dbReference type="Proteomes" id="UP000078576">
    <property type="component" value="Unassembled WGS sequence"/>
</dbReference>
<dbReference type="InterPro" id="IPR049326">
    <property type="entry name" value="Rhodopsin_dom_fungi"/>
</dbReference>
<protein>
    <recommendedName>
        <fullName evidence="8">Rhodopsin domain-containing protein</fullName>
    </recommendedName>
</protein>
<feature type="transmembrane region" description="Helical" evidence="7">
    <location>
        <begin position="106"/>
        <end position="124"/>
    </location>
</feature>
<evidence type="ECO:0000313" key="9">
    <source>
        <dbReference type="EMBL" id="KUI60553.1"/>
    </source>
</evidence>
<evidence type="ECO:0000256" key="7">
    <source>
        <dbReference type="SAM" id="Phobius"/>
    </source>
</evidence>
<evidence type="ECO:0000256" key="3">
    <source>
        <dbReference type="ARBA" id="ARBA00022989"/>
    </source>
</evidence>
<keyword evidence="10" id="KW-1185">Reference proteome</keyword>
<evidence type="ECO:0000256" key="5">
    <source>
        <dbReference type="ARBA" id="ARBA00038359"/>
    </source>
</evidence>
<feature type="region of interest" description="Disordered" evidence="6">
    <location>
        <begin position="301"/>
        <end position="389"/>
    </location>
</feature>
<dbReference type="OrthoDB" id="5378633at2759"/>
<sequence length="389" mass="43893">MSPTLPSTITDEARARAPISSATVVGVSVLYLILATVFTGTRIYTRYTVYQQFWWDDWSMVLAWMGTIALCTLFIMMMQHGGGLRRDDEPTRDYKLYLEIFQDLQMVARTSMFFAKLSILLLYVRLFYPKGVARSLFWWIIQAVIWLNFLYTVGLILAIALQCVPYHKPYGSSCVDQYMVLISASIINIISDLLVLLIPMASLWRLNMSRKRKWAVWALFAFGTLAPIASIARLAYQIPMADGTDTTVIYMIVVLLALAEQVIAMVAGNAPVVSAWFVRLVLKRGKRDAVSPAEAANVPRTLTQRFWPDREGHQESPKERRLRKWKRSGASDPYPITITTVQSTASQEALDPRHRSLGDAESGRGSEAWELSENASIAAGTKRHTQNLN</sequence>
<reference evidence="10" key="1">
    <citation type="submission" date="2014-12" db="EMBL/GenBank/DDBJ databases">
        <title>Genome Sequence of Valsa Canker Pathogens Uncovers a Specific Adaption of Colonization on Woody Bark.</title>
        <authorList>
            <person name="Yin Z."/>
            <person name="Liu H."/>
            <person name="Gao X."/>
            <person name="Li Z."/>
            <person name="Song N."/>
            <person name="Ke X."/>
            <person name="Dai Q."/>
            <person name="Wu Y."/>
            <person name="Sun Y."/>
            <person name="Xu J.-R."/>
            <person name="Kang Z.K."/>
            <person name="Wang L."/>
            <person name="Huang L."/>
        </authorList>
    </citation>
    <scope>NUCLEOTIDE SEQUENCE [LARGE SCALE GENOMIC DNA]</scope>
    <source>
        <strain evidence="10">SXYL134</strain>
    </source>
</reference>
<evidence type="ECO:0000313" key="10">
    <source>
        <dbReference type="Proteomes" id="UP000078576"/>
    </source>
</evidence>
<dbReference type="Pfam" id="PF20684">
    <property type="entry name" value="Fung_rhodopsin"/>
    <property type="match status" value="1"/>
</dbReference>
<proteinExistence type="inferred from homology"/>
<evidence type="ECO:0000256" key="4">
    <source>
        <dbReference type="ARBA" id="ARBA00023136"/>
    </source>
</evidence>
<feature type="transmembrane region" description="Helical" evidence="7">
    <location>
        <begin position="136"/>
        <end position="161"/>
    </location>
</feature>
<feature type="compositionally biased region" description="Basic and acidic residues" evidence="6">
    <location>
        <begin position="350"/>
        <end position="364"/>
    </location>
</feature>